<dbReference type="InterPro" id="IPR006127">
    <property type="entry name" value="ZnuA-like"/>
</dbReference>
<evidence type="ECO:0000313" key="3">
    <source>
        <dbReference type="Proteomes" id="UP000534783"/>
    </source>
</evidence>
<organism evidence="2 3">
    <name type="scientific">Candidatus Manganitrophus noduliformans</name>
    <dbReference type="NCBI Taxonomy" id="2606439"/>
    <lineage>
        <taxon>Bacteria</taxon>
        <taxon>Pseudomonadati</taxon>
        <taxon>Nitrospirota</taxon>
        <taxon>Nitrospiria</taxon>
        <taxon>Candidatus Troglogloeales</taxon>
        <taxon>Candidatus Manganitrophaceae</taxon>
        <taxon>Candidatus Manganitrophus</taxon>
    </lineage>
</organism>
<protein>
    <submittedName>
        <fullName evidence="2">Zinc ABC transporter substrate-binding protein</fullName>
    </submittedName>
</protein>
<feature type="signal peptide" evidence="1">
    <location>
        <begin position="1"/>
        <end position="21"/>
    </location>
</feature>
<gene>
    <name evidence="2" type="ORF">MNODULE_20820</name>
</gene>
<dbReference type="PANTHER" id="PTHR42953">
    <property type="entry name" value="HIGH-AFFINITY ZINC UPTAKE SYSTEM PROTEIN ZNUA-RELATED"/>
    <property type="match status" value="1"/>
</dbReference>
<dbReference type="InterPro" id="IPR050492">
    <property type="entry name" value="Bact_metal-bind_prot9"/>
</dbReference>
<dbReference type="PANTHER" id="PTHR42953:SF2">
    <property type="entry name" value="ADHESION PROTEIN"/>
    <property type="match status" value="1"/>
</dbReference>
<dbReference type="AlphaFoldDB" id="A0A7X6DUG1"/>
<name>A0A7X6DUG1_9BACT</name>
<dbReference type="Pfam" id="PF01297">
    <property type="entry name" value="ZnuA"/>
    <property type="match status" value="1"/>
</dbReference>
<keyword evidence="3" id="KW-1185">Reference proteome</keyword>
<sequence>MKKTILGIFALIFLGAAPSWAKLNIVTSFPQDAAIVKAIAQDKADVKSLTLASQDPHAIQLKPNLAVMLNRADLLIVNGQDMELAWLPTALTNARNSEILEGAPGYLNPSEGVELIPYSPEELLSTPFFTTNIIAGTQSAGGGQVSVVRGNHHYWLDPANGLIVAQNIANKLAEIDPRNADFYQANLTQFQSALKERIAKWDAMMEPFKGTPLVSYHRDWIYLIKRHGLKHAGYIEPRETIPPSAAEMASLIQKMKAQKIPLIVTSPWQNLRLPKEVAKQTGATHLVLPSSVGEDVGVKDYFDLFEVVYGKLTDTLKGIQ</sequence>
<comment type="caution">
    <text evidence="2">The sequence shown here is derived from an EMBL/GenBank/DDBJ whole genome shotgun (WGS) entry which is preliminary data.</text>
</comment>
<proteinExistence type="predicted"/>
<keyword evidence="1" id="KW-0732">Signal</keyword>
<dbReference type="Gene3D" id="3.40.50.1980">
    <property type="entry name" value="Nitrogenase molybdenum iron protein domain"/>
    <property type="match status" value="2"/>
</dbReference>
<feature type="chain" id="PRO_5031200919" evidence="1">
    <location>
        <begin position="22"/>
        <end position="320"/>
    </location>
</feature>
<accession>A0A7X6DUG1</accession>
<reference evidence="2 3" key="1">
    <citation type="journal article" date="2020" name="Nature">
        <title>Bacterial chemolithoautotrophy via manganese oxidation.</title>
        <authorList>
            <person name="Yu H."/>
            <person name="Leadbetter J.R."/>
        </authorList>
    </citation>
    <scope>NUCLEOTIDE SEQUENCE [LARGE SCALE GENOMIC DNA]</scope>
    <source>
        <strain evidence="2 3">Mn-1</strain>
    </source>
</reference>
<dbReference type="Proteomes" id="UP000534783">
    <property type="component" value="Unassembled WGS sequence"/>
</dbReference>
<dbReference type="SUPFAM" id="SSF53807">
    <property type="entry name" value="Helical backbone' metal receptor"/>
    <property type="match status" value="1"/>
</dbReference>
<evidence type="ECO:0000256" key="1">
    <source>
        <dbReference type="SAM" id="SignalP"/>
    </source>
</evidence>
<evidence type="ECO:0000313" key="2">
    <source>
        <dbReference type="EMBL" id="NKE73203.1"/>
    </source>
</evidence>
<dbReference type="EMBL" id="VTOW01000005">
    <property type="protein sequence ID" value="NKE73203.1"/>
    <property type="molecule type" value="Genomic_DNA"/>
</dbReference>
<dbReference type="RefSeq" id="WP_168063140.1">
    <property type="nucleotide sequence ID" value="NZ_VTOW01000005.1"/>
</dbReference>
<dbReference type="GO" id="GO:0046872">
    <property type="term" value="F:metal ion binding"/>
    <property type="evidence" value="ECO:0007669"/>
    <property type="project" value="InterPro"/>
</dbReference>
<dbReference type="GO" id="GO:0030001">
    <property type="term" value="P:metal ion transport"/>
    <property type="evidence" value="ECO:0007669"/>
    <property type="project" value="InterPro"/>
</dbReference>